<evidence type="ECO:0000256" key="1">
    <source>
        <dbReference type="SAM" id="Coils"/>
    </source>
</evidence>
<name>A0A0W8CEE2_PHYNI</name>
<evidence type="ECO:0000313" key="3">
    <source>
        <dbReference type="Proteomes" id="UP000052943"/>
    </source>
</evidence>
<keyword evidence="1" id="KW-0175">Coiled coil</keyword>
<comment type="caution">
    <text evidence="2">The sequence shown here is derived from an EMBL/GenBank/DDBJ whole genome shotgun (WGS) entry which is preliminary data.</text>
</comment>
<dbReference type="AlphaFoldDB" id="A0A0W8CEE2"/>
<dbReference type="EMBL" id="LNFO01003687">
    <property type="protein sequence ID" value="KUF82465.1"/>
    <property type="molecule type" value="Genomic_DNA"/>
</dbReference>
<evidence type="ECO:0000313" key="2">
    <source>
        <dbReference type="EMBL" id="KUF82465.1"/>
    </source>
</evidence>
<organism evidence="2 3">
    <name type="scientific">Phytophthora nicotianae</name>
    <name type="common">Potato buckeye rot agent</name>
    <name type="synonym">Phytophthora parasitica</name>
    <dbReference type="NCBI Taxonomy" id="4792"/>
    <lineage>
        <taxon>Eukaryota</taxon>
        <taxon>Sar</taxon>
        <taxon>Stramenopiles</taxon>
        <taxon>Oomycota</taxon>
        <taxon>Peronosporomycetes</taxon>
        <taxon>Peronosporales</taxon>
        <taxon>Peronosporaceae</taxon>
        <taxon>Phytophthora</taxon>
    </lineage>
</organism>
<protein>
    <submittedName>
        <fullName evidence="2">Uncharacterized protein</fullName>
    </submittedName>
</protein>
<feature type="coiled-coil region" evidence="1">
    <location>
        <begin position="89"/>
        <end position="116"/>
    </location>
</feature>
<dbReference type="Proteomes" id="UP000052943">
    <property type="component" value="Unassembled WGS sequence"/>
</dbReference>
<reference evidence="2 3" key="1">
    <citation type="submission" date="2015-11" db="EMBL/GenBank/DDBJ databases">
        <title>Genomes and virulence difference between two physiological races of Phytophthora nicotianae.</title>
        <authorList>
            <person name="Liu H."/>
            <person name="Ma X."/>
            <person name="Yu H."/>
            <person name="Fang D."/>
            <person name="Li Y."/>
            <person name="Wang X."/>
            <person name="Wang W."/>
            <person name="Dong Y."/>
            <person name="Xiao B."/>
        </authorList>
    </citation>
    <scope>NUCLEOTIDE SEQUENCE [LARGE SCALE GENOMIC DNA]</scope>
    <source>
        <strain evidence="3">race 0</strain>
    </source>
</reference>
<gene>
    <name evidence="2" type="ORF">AM587_10004843</name>
</gene>
<accession>A0A0W8CEE2</accession>
<proteinExistence type="predicted"/>
<dbReference type="STRING" id="4790.A0A0W8CEE2"/>
<sequence>MVDISVVDQFLDDVSLPVSDLSGPQDSDEVRYGDWILAEPPSRSYLCDDELTEIVDNRRASQERGDIASVQTNSACVVSKTTREKKPPQRSLKDKLIELRESVADLTAQEEALKVEMQLPSQCSEAMTASSGSTMWKYAAIRQLERRQKSEKDNVRLRDI</sequence>